<proteinExistence type="predicted"/>
<evidence type="ECO:0000256" key="1">
    <source>
        <dbReference type="SAM" id="SignalP"/>
    </source>
</evidence>
<dbReference type="Pfam" id="PF19910">
    <property type="entry name" value="DUF6383"/>
    <property type="match status" value="1"/>
</dbReference>
<dbReference type="AlphaFoldDB" id="A0A6G1ZKQ5"/>
<comment type="caution">
    <text evidence="3">The sequence shown here is derived from an EMBL/GenBank/DDBJ whole genome shotgun (WGS) entry which is preliminary data.</text>
</comment>
<dbReference type="EMBL" id="WKLP01000049">
    <property type="protein sequence ID" value="MRY14382.1"/>
    <property type="molecule type" value="Genomic_DNA"/>
</dbReference>
<accession>A0A6G1ZKQ5</accession>
<evidence type="ECO:0000259" key="2">
    <source>
        <dbReference type="Pfam" id="PF19910"/>
    </source>
</evidence>
<feature type="signal peptide" evidence="1">
    <location>
        <begin position="1"/>
        <end position="22"/>
    </location>
</feature>
<feature type="chain" id="PRO_5026171605" description="DUF6383 domain-containing protein" evidence="1">
    <location>
        <begin position="23"/>
        <end position="1168"/>
    </location>
</feature>
<gene>
    <name evidence="3" type="ORF">GKE01_23415</name>
</gene>
<protein>
    <recommendedName>
        <fullName evidence="2">DUF6383 domain-containing protein</fullName>
    </recommendedName>
</protein>
<feature type="domain" description="DUF6383" evidence="2">
    <location>
        <begin position="1093"/>
        <end position="1167"/>
    </location>
</feature>
<evidence type="ECO:0000313" key="3">
    <source>
        <dbReference type="EMBL" id="MRY14382.1"/>
    </source>
</evidence>
<sequence length="1168" mass="125903">MNKKFSTLLVGALLTSSVGAFATSTIRTVGHNIDLRPNETMSVAPTKTITKFENKLYQLSDGNGNVLVQERNLTTGELTMKLVAAADAPINASLWTITAIEDARSGYIFNYVNKETNMPLSIDVAKTLKATAVQATADLASANASVVEGCLENWAWYTTDDNGTTAFPVSKVYSYFTADSIAVLQKKADGTIVTVKYSKAVAGTNASSVTDAITIQPVEAAAIVLTANDLNRKVDFKYELADAAAAMGVVASDTFSIASSTVPTTASEFLNNKFMAEAVGTDITNATGYTADKLGITATNKMEDYVYLKTTDNKYLYVSENFYPSSSKFLKLALSTGKLATAPAVTGMTDATWKARSAFKVTYYPSVDSLVFEPLNALSANPANNAWLNGDYAFNSVNNKLSAFFNAAATAATDLQDYTNIGQVVVRIGNLTPTESVITAYNTEVTGTYNAVTNPGSLLTKFTYADRKFAYLQRATLPAGLYFIKNATTAKNLVCNFEGTMMYDAVEKYEGGEVAQNYNDMPATMWVVNTTGCTTVDVKNREYGANATAFAADPFAGQLYVDADGKYYTINKNYTGIAAKNQELNNLESYAIDAVTDNDALTSEHHGYQNLTKLNISKYNLAYNLFVNKDLFLDVTADKNFAPSDDNSAYFEAEAVTAATDVKFGAGVGVANLPQLVRTAYTLKVYDTNLIDNDKYYVYLVEETGENPYYQAMTEAEAIEKSATASVRKGVFYLKADQVKGSDKYYVLIDINEAGIKTAGLSLATDNGNVQAHCIDAVGRMSYLNLDNIASERASAFHVTSTPVALYRTIADAKTAKIFRQRGTAKEYLFEDSNNQVGAPNYVKDFGYLGLTAEGIAPAGKGSTTAMYVKYVKASDEIMPQYLFAVDTVTVKDGKWCATDEHGYIQEGDAHSDHTVPYIGYLAGRFLVNLTDSIEGKDAMLHNADKFKYSGYDRLGFVEAICRVEGGVEYLYILKGGNTLESIQAKYGVVDPATFDDATVFDKKTLDGKHANYAFSLRLINEEAEKDFLIESKGEGSAIGSFKGAWVKVQNSCPVLAKFTTTGSDHEDETGTIEELINNAQIFNIEDGLDEVATDNETINSVSTVAVVAGNGEVIVKGAEGKKVTITNVLGQTVANTVITSNEAAISTPAGVVVVAVEGEAAVKAIVK</sequence>
<dbReference type="InterPro" id="IPR045963">
    <property type="entry name" value="DUF6383"/>
</dbReference>
<keyword evidence="1" id="KW-0732">Signal</keyword>
<dbReference type="RefSeq" id="WP_010801962.1">
    <property type="nucleotide sequence ID" value="NZ_CAJSYT010000007.1"/>
</dbReference>
<name>A0A6G1ZKQ5_9BACT</name>
<reference evidence="3" key="1">
    <citation type="journal article" date="2019" name="Nat. Med.">
        <title>A library of human gut bacterial isolates paired with longitudinal multiomics data enables mechanistic microbiome research.</title>
        <authorList>
            <person name="Poyet M."/>
            <person name="Groussin M."/>
            <person name="Gibbons S.M."/>
            <person name="Avila-Pacheco J."/>
            <person name="Jiang X."/>
            <person name="Kearney S.M."/>
            <person name="Perrotta A.R."/>
            <person name="Berdy B."/>
            <person name="Zhao S."/>
            <person name="Lieberman T.D."/>
            <person name="Swanson P.K."/>
            <person name="Smith M."/>
            <person name="Roesemann S."/>
            <person name="Alexander J.E."/>
            <person name="Rich S.A."/>
            <person name="Livny J."/>
            <person name="Vlamakis H."/>
            <person name="Clish C."/>
            <person name="Bullock K."/>
            <person name="Deik A."/>
            <person name="Scott J."/>
            <person name="Pierce K.A."/>
            <person name="Xavier R.J."/>
            <person name="Alm E.J."/>
        </authorList>
    </citation>
    <scope>NUCLEOTIDE SEQUENCE</scope>
    <source>
        <strain evidence="3">BIOML-A4</strain>
    </source>
</reference>
<organism evidence="3">
    <name type="scientific">Parabacteroides goldsteinii</name>
    <dbReference type="NCBI Taxonomy" id="328812"/>
    <lineage>
        <taxon>Bacteria</taxon>
        <taxon>Pseudomonadati</taxon>
        <taxon>Bacteroidota</taxon>
        <taxon>Bacteroidia</taxon>
        <taxon>Bacteroidales</taxon>
        <taxon>Tannerellaceae</taxon>
        <taxon>Parabacteroides</taxon>
    </lineage>
</organism>